<keyword evidence="5" id="KW-1185">Reference proteome</keyword>
<reference evidence="4 5" key="1">
    <citation type="submission" date="2016-12" db="EMBL/GenBank/DDBJ databases">
        <authorList>
            <person name="Song W.-J."/>
            <person name="Kurnit D.M."/>
        </authorList>
    </citation>
    <scope>NUCLEOTIDE SEQUENCE [LARGE SCALE GENOMIC DNA]</scope>
    <source>
        <strain evidence="4 5">DSM 30827</strain>
    </source>
</reference>
<feature type="transmembrane region" description="Helical" evidence="2">
    <location>
        <begin position="347"/>
        <end position="365"/>
    </location>
</feature>
<dbReference type="Pfam" id="PF04235">
    <property type="entry name" value="DUF418"/>
    <property type="match status" value="1"/>
</dbReference>
<organism evidence="4 5">
    <name type="scientific">Corynebacterium glaucum</name>
    <dbReference type="NCBI Taxonomy" id="187491"/>
    <lineage>
        <taxon>Bacteria</taxon>
        <taxon>Bacillati</taxon>
        <taxon>Actinomycetota</taxon>
        <taxon>Actinomycetes</taxon>
        <taxon>Mycobacteriales</taxon>
        <taxon>Corynebacteriaceae</taxon>
        <taxon>Corynebacterium</taxon>
    </lineage>
</organism>
<dbReference type="Proteomes" id="UP000217209">
    <property type="component" value="Chromosome"/>
</dbReference>
<feature type="transmembrane region" description="Helical" evidence="2">
    <location>
        <begin position="30"/>
        <end position="49"/>
    </location>
</feature>
<evidence type="ECO:0000313" key="4">
    <source>
        <dbReference type="EMBL" id="AQQ15022.1"/>
    </source>
</evidence>
<gene>
    <name evidence="4" type="ORF">CGLAU_05255</name>
</gene>
<evidence type="ECO:0000256" key="1">
    <source>
        <dbReference type="SAM" id="MobiDB-lite"/>
    </source>
</evidence>
<proteinExistence type="predicted"/>
<evidence type="ECO:0000256" key="2">
    <source>
        <dbReference type="SAM" id="Phobius"/>
    </source>
</evidence>
<feature type="transmembrane region" description="Helical" evidence="2">
    <location>
        <begin position="294"/>
        <end position="317"/>
    </location>
</feature>
<dbReference type="InterPro" id="IPR052529">
    <property type="entry name" value="Bact_Transport_Assoc"/>
</dbReference>
<feature type="compositionally biased region" description="Polar residues" evidence="1">
    <location>
        <begin position="430"/>
        <end position="440"/>
    </location>
</feature>
<keyword evidence="2" id="KW-0472">Membrane</keyword>
<name>A0A1Q2HW13_9CORY</name>
<feature type="region of interest" description="Disordered" evidence="1">
    <location>
        <begin position="412"/>
        <end position="440"/>
    </location>
</feature>
<feature type="transmembrane region" description="Helical" evidence="2">
    <location>
        <begin position="86"/>
        <end position="105"/>
    </location>
</feature>
<dbReference type="OrthoDB" id="2388539at2"/>
<dbReference type="PANTHER" id="PTHR30590">
    <property type="entry name" value="INNER MEMBRANE PROTEIN"/>
    <property type="match status" value="1"/>
</dbReference>
<feature type="transmembrane region" description="Helical" evidence="2">
    <location>
        <begin position="165"/>
        <end position="185"/>
    </location>
</feature>
<dbReference type="AlphaFoldDB" id="A0A1Q2HW13"/>
<dbReference type="RefSeq" id="WP_095659766.1">
    <property type="nucleotide sequence ID" value="NZ_CP019688.1"/>
</dbReference>
<feature type="domain" description="DUF418" evidence="3">
    <location>
        <begin position="245"/>
        <end position="411"/>
    </location>
</feature>
<evidence type="ECO:0000313" key="5">
    <source>
        <dbReference type="Proteomes" id="UP000217209"/>
    </source>
</evidence>
<accession>A0A1Q2HW13</accession>
<feature type="transmembrane region" description="Helical" evidence="2">
    <location>
        <begin position="263"/>
        <end position="282"/>
    </location>
</feature>
<evidence type="ECO:0000259" key="3">
    <source>
        <dbReference type="Pfam" id="PF04235"/>
    </source>
</evidence>
<feature type="transmembrane region" description="Helical" evidence="2">
    <location>
        <begin position="117"/>
        <end position="135"/>
    </location>
</feature>
<dbReference type="KEGG" id="cgv:CGLAU_05255"/>
<keyword evidence="2" id="KW-0812">Transmembrane</keyword>
<feature type="transmembrane region" description="Helical" evidence="2">
    <location>
        <begin position="141"/>
        <end position="158"/>
    </location>
</feature>
<feature type="transmembrane region" description="Helical" evidence="2">
    <location>
        <begin position="217"/>
        <end position="243"/>
    </location>
</feature>
<dbReference type="EMBL" id="CP019688">
    <property type="protein sequence ID" value="AQQ15022.1"/>
    <property type="molecule type" value="Genomic_DNA"/>
</dbReference>
<feature type="transmembrane region" description="Helical" evidence="2">
    <location>
        <begin position="377"/>
        <end position="397"/>
    </location>
</feature>
<dbReference type="PANTHER" id="PTHR30590:SF2">
    <property type="entry name" value="INNER MEMBRANE PROTEIN"/>
    <property type="match status" value="1"/>
</dbReference>
<sequence length="440" mass="47836">MTAPHADTLARAPKRTLPTSAKVRYLAPDVARGVALLGIAMANVVTAWLPGHANFPFYYGDDLSDPSVLDKVLVVFQTMFVHVRGLPMFSTLLGVGIGMITASQLSKGRSVKATRRLLWRRYAWLMVFGVLHAALLFWGDIMTAYGVIGLLMGVLISRSDRFLKATAVVVYIVASIAMLVAGYFLTGHFKAAVSEADLMPPVETGVPQSWDELGENLVGAVVGIAGGLLAALALLPIVLVGFLWGRSGVFADIDAHRRMLLRWVWVAVAVILLNGLPVGLAAVGVSPDAWSEPLFMLVEVVGVLTGPGILAAIALLVQPVQRQVAETGIPRWLYPVNALGKRSMSGYLMQSVIFVLVIQFVSYSYLEWMSIAEKMLLAVAVWLVTLVLATLLELAGLPGPFEWAHRRLSYREPRRKRKQRRGVEQEQAPVLTSPQPAGPQ</sequence>
<keyword evidence="2" id="KW-1133">Transmembrane helix</keyword>
<protein>
    <recommendedName>
        <fullName evidence="3">DUF418 domain-containing protein</fullName>
    </recommendedName>
</protein>
<dbReference type="InterPro" id="IPR007349">
    <property type="entry name" value="DUF418"/>
</dbReference>